<keyword evidence="1" id="KW-0472">Membrane</keyword>
<gene>
    <name evidence="3" type="ORF">HZI73_01025</name>
</gene>
<keyword evidence="1" id="KW-1133">Transmembrane helix</keyword>
<organism evidence="3 4">
    <name type="scientific">Vallitalea pronyensis</name>
    <dbReference type="NCBI Taxonomy" id="1348613"/>
    <lineage>
        <taxon>Bacteria</taxon>
        <taxon>Bacillati</taxon>
        <taxon>Bacillota</taxon>
        <taxon>Clostridia</taxon>
        <taxon>Lachnospirales</taxon>
        <taxon>Vallitaleaceae</taxon>
        <taxon>Vallitalea</taxon>
    </lineage>
</organism>
<dbReference type="PANTHER" id="PTHR34978">
    <property type="entry name" value="POSSIBLE SENSOR-TRANSDUCER PROTEIN BLAR"/>
    <property type="match status" value="1"/>
</dbReference>
<name>A0A8J8MGA2_9FIRM</name>
<dbReference type="Pfam" id="PF05569">
    <property type="entry name" value="Peptidase_M56"/>
    <property type="match status" value="1"/>
</dbReference>
<keyword evidence="1" id="KW-0812">Transmembrane</keyword>
<dbReference type="EMBL" id="CP058649">
    <property type="protein sequence ID" value="QUI20962.1"/>
    <property type="molecule type" value="Genomic_DNA"/>
</dbReference>
<accession>A0A8J8MGA2</accession>
<reference evidence="3" key="1">
    <citation type="submission" date="2020-07" db="EMBL/GenBank/DDBJ databases">
        <title>Vallitalea pronyensis genome.</title>
        <authorList>
            <person name="Postec A."/>
        </authorList>
    </citation>
    <scope>NUCLEOTIDE SEQUENCE</scope>
    <source>
        <strain evidence="3">FatNI3</strain>
    </source>
</reference>
<dbReference type="KEGG" id="vpy:HZI73_01025"/>
<proteinExistence type="predicted"/>
<feature type="transmembrane region" description="Helical" evidence="1">
    <location>
        <begin position="203"/>
        <end position="224"/>
    </location>
</feature>
<feature type="transmembrane region" description="Helical" evidence="1">
    <location>
        <begin position="288"/>
        <end position="306"/>
    </location>
</feature>
<protein>
    <submittedName>
        <fullName evidence="3">M56 family metallopeptidase</fullName>
    </submittedName>
</protein>
<dbReference type="InterPro" id="IPR008756">
    <property type="entry name" value="Peptidase_M56"/>
</dbReference>
<feature type="domain" description="Peptidase M56" evidence="2">
    <location>
        <begin position="7"/>
        <end position="281"/>
    </location>
</feature>
<dbReference type="Proteomes" id="UP000683246">
    <property type="component" value="Chromosome"/>
</dbReference>
<dbReference type="RefSeq" id="WP_212696421.1">
    <property type="nucleotide sequence ID" value="NZ_CP058649.1"/>
</dbReference>
<evidence type="ECO:0000313" key="4">
    <source>
        <dbReference type="Proteomes" id="UP000683246"/>
    </source>
</evidence>
<sequence length="687" mass="78665">METLFLQILKMSVTASYVIICIILVRFLLKRAPKIFSYALWLVVLFRLICPLSFESMFSFVPADTQVPMQNIMHPHTQDSSDRLIPITPVVTDNRLPVNTVQPVNESATRTWVSFGAVLWLLGIAILLAYSILTAIGLYINLKSSKHVADNIYEKSGIQTPFVFGILKPKIYLPTCISEKERVYIIKHEQTHIKRFDHIIKPIAYLVLCIHWFNPLVWLAFFLMSEDMELSCDERVIKQLGSAIKKDYTTSLLSLSTGKRVIRGCPLAFGENNTKGRIMHILNYKKPGFWVVIVAVIAVAAVYIGLMSNPQQHHMTVEDYALAFIEQDIASHEKNHGHNYQIIDSAITTLEKLAAFDAMYASPLELWRFEYRLKPDDASKVMFAGGMYMDDGWIIDESGGERMLIFSYENDRPKYIGSMWSMEDNLTTLAGQETVLRKYLEETGLLPRVTYKGNHVLVKFPLSLGDMSQLFLSQPVIQGEQGIWCVERWKDTNGNLYYASPITDGLIMDYYRDLQEQCDQGHQPALLDPLQVALDYTNTHIGIDGLHLTLDDLKVQYDATVEDFAKTPESHFTAYITTFSVEDEGFHFDRFEWLTYDDTDRLKELNIDPDSLPNGYYIHNHDTYPMHGSTTEQTQYRLVNRLDEAPHVSVSKQDFNAYLEQFTDYSPPFSIIAKDGYVVSITEIYVP</sequence>
<dbReference type="InterPro" id="IPR052173">
    <property type="entry name" value="Beta-lactam_resp_regulator"/>
</dbReference>
<feature type="transmembrane region" description="Helical" evidence="1">
    <location>
        <begin position="117"/>
        <end position="140"/>
    </location>
</feature>
<dbReference type="AlphaFoldDB" id="A0A8J8MGA2"/>
<keyword evidence="4" id="KW-1185">Reference proteome</keyword>
<dbReference type="CDD" id="cd07341">
    <property type="entry name" value="M56_BlaR1_MecR1_like"/>
    <property type="match status" value="1"/>
</dbReference>
<evidence type="ECO:0000313" key="3">
    <source>
        <dbReference type="EMBL" id="QUI20962.1"/>
    </source>
</evidence>
<evidence type="ECO:0000256" key="1">
    <source>
        <dbReference type="SAM" id="Phobius"/>
    </source>
</evidence>
<feature type="transmembrane region" description="Helical" evidence="1">
    <location>
        <begin position="6"/>
        <end position="28"/>
    </location>
</feature>
<evidence type="ECO:0000259" key="2">
    <source>
        <dbReference type="Pfam" id="PF05569"/>
    </source>
</evidence>
<feature type="transmembrane region" description="Helical" evidence="1">
    <location>
        <begin position="35"/>
        <end position="54"/>
    </location>
</feature>
<dbReference type="PANTHER" id="PTHR34978:SF3">
    <property type="entry name" value="SLR0241 PROTEIN"/>
    <property type="match status" value="1"/>
</dbReference>